<accession>A0A6C0KPI5</accession>
<evidence type="ECO:0000313" key="1">
    <source>
        <dbReference type="EMBL" id="QHU18284.1"/>
    </source>
</evidence>
<reference evidence="1" key="1">
    <citation type="journal article" date="2020" name="Nature">
        <title>Giant virus diversity and host interactions through global metagenomics.</title>
        <authorList>
            <person name="Schulz F."/>
            <person name="Roux S."/>
            <person name="Paez-Espino D."/>
            <person name="Jungbluth S."/>
            <person name="Walsh D.A."/>
            <person name="Denef V.J."/>
            <person name="McMahon K.D."/>
            <person name="Konstantinidis K.T."/>
            <person name="Eloe-Fadrosh E.A."/>
            <person name="Kyrpides N.C."/>
            <person name="Woyke T."/>
        </authorList>
    </citation>
    <scope>NUCLEOTIDE SEQUENCE</scope>
    <source>
        <strain evidence="1">GVMAG-S-3300013006-138</strain>
    </source>
</reference>
<organism evidence="1">
    <name type="scientific">viral metagenome</name>
    <dbReference type="NCBI Taxonomy" id="1070528"/>
    <lineage>
        <taxon>unclassified sequences</taxon>
        <taxon>metagenomes</taxon>
        <taxon>organismal metagenomes</taxon>
    </lineage>
</organism>
<dbReference type="AlphaFoldDB" id="A0A6C0KPI5"/>
<protein>
    <submittedName>
        <fullName evidence="1">Uncharacterized protein</fullName>
    </submittedName>
</protein>
<dbReference type="EMBL" id="MN740926">
    <property type="protein sequence ID" value="QHU18284.1"/>
    <property type="molecule type" value="Genomic_DNA"/>
</dbReference>
<proteinExistence type="predicted"/>
<sequence>MKKFGLKAITWYGIIALLVAVALLPILKAAKPQYFPSSYAGFRDLDCQGVTCPEGQFCAEGKKCLNIATRYPDNVPQGNM</sequence>
<name>A0A6C0KPI5_9ZZZZ</name>